<name>A0A927PKQ9_9ACTN</name>
<dbReference type="RefSeq" id="WP_192038485.1">
    <property type="nucleotide sequence ID" value="NZ_JACYWE010000003.1"/>
</dbReference>
<reference evidence="2" key="1">
    <citation type="submission" date="2020-09" db="EMBL/GenBank/DDBJ databases">
        <title>Hoyosella lacisalsi sp. nov., a halotolerant actinobacterium isolated from soil of Lake Gudzhirganskoe.</title>
        <authorList>
            <person name="Yang Q."/>
            <person name="Guo P.Y."/>
            <person name="Liu S.W."/>
            <person name="Li F.N."/>
            <person name="Sun C.H."/>
        </authorList>
    </citation>
    <scope>NUCLEOTIDE SEQUENCE</scope>
    <source>
        <strain evidence="2">G463</strain>
    </source>
</reference>
<keyword evidence="3" id="KW-1185">Reference proteome</keyword>
<dbReference type="AlphaFoldDB" id="A0A927PKQ9"/>
<proteinExistence type="predicted"/>
<feature type="region of interest" description="Disordered" evidence="1">
    <location>
        <begin position="1"/>
        <end position="38"/>
    </location>
</feature>
<dbReference type="EMBL" id="JACYWE010000003">
    <property type="protein sequence ID" value="MBD8505998.1"/>
    <property type="molecule type" value="Genomic_DNA"/>
</dbReference>
<organism evidence="2 3">
    <name type="scientific">Lolliginicoccus lacisalsi</name>
    <dbReference type="NCBI Taxonomy" id="2742202"/>
    <lineage>
        <taxon>Bacteria</taxon>
        <taxon>Bacillati</taxon>
        <taxon>Actinomycetota</taxon>
        <taxon>Actinomycetes</taxon>
        <taxon>Mycobacteriales</taxon>
        <taxon>Hoyosellaceae</taxon>
        <taxon>Lolliginicoccus</taxon>
    </lineage>
</organism>
<dbReference type="Proteomes" id="UP000642993">
    <property type="component" value="Unassembled WGS sequence"/>
</dbReference>
<protein>
    <submittedName>
        <fullName evidence="2">Uncharacterized protein</fullName>
    </submittedName>
</protein>
<comment type="caution">
    <text evidence="2">The sequence shown here is derived from an EMBL/GenBank/DDBJ whole genome shotgun (WGS) entry which is preliminary data.</text>
</comment>
<evidence type="ECO:0000313" key="3">
    <source>
        <dbReference type="Proteomes" id="UP000642993"/>
    </source>
</evidence>
<sequence length="109" mass="11948">MTTAITRPAAAHCPGSQHPSSPYRSPVTGRTDRGPGFQRHITIAGTTEFKERMQPVLDRLRPYCSGQSTDDAARRLEQAWASATGETLPRDLRASMATILAWGERVVLV</sequence>
<gene>
    <name evidence="2" type="ORF">HT102_05815</name>
</gene>
<evidence type="ECO:0000256" key="1">
    <source>
        <dbReference type="SAM" id="MobiDB-lite"/>
    </source>
</evidence>
<accession>A0A927PKQ9</accession>
<evidence type="ECO:0000313" key="2">
    <source>
        <dbReference type="EMBL" id="MBD8505998.1"/>
    </source>
</evidence>